<reference evidence="2 3" key="1">
    <citation type="journal article" date="2023" name="Sci. Data">
        <title>Genome assembly of the Korean intertidal mud-creeper Batillaria attramentaria.</title>
        <authorList>
            <person name="Patra A.K."/>
            <person name="Ho P.T."/>
            <person name="Jun S."/>
            <person name="Lee S.J."/>
            <person name="Kim Y."/>
            <person name="Won Y.J."/>
        </authorList>
    </citation>
    <scope>NUCLEOTIDE SEQUENCE [LARGE SCALE GENOMIC DNA]</scope>
    <source>
        <strain evidence="2">Wonlab-2016</strain>
    </source>
</reference>
<proteinExistence type="predicted"/>
<dbReference type="InterPro" id="IPR001496">
    <property type="entry name" value="SOCS_box"/>
</dbReference>
<name>A0ABD0KVL2_9CAEN</name>
<dbReference type="Proteomes" id="UP001519460">
    <property type="component" value="Unassembled WGS sequence"/>
</dbReference>
<sequence length="628" mass="72669">SLLSESERWCAIEQMVKTEKDEENLFRRICRCPEKTIFEPHTYCRCCWKVKDGIFVHCKAEKLKDLLVPLVAKGFWQTVGEVLGRGVSERDEWFAVEQAVKRAPTKPLLPILPYCPEEKFRLVLQGLVQRGLWEAVGTLLFGNLTETDSLWAVEEACKTADERPLIDFILRHCPAEDFHQVFSILTRRRLWTAVKCLLHRAVAGDDTQFMWVVEEAFQHAPGVELKSIVQTYCPYACVEGGVRTCMRRGLWCTVSVLLKRGVSDCLRREAVEEACRMATFNSQAETDMFSNCTDDEIRNVFPTLVKHGRWVAVSLLLERDIMDFAQQLEVVKMAVKSSRAWDYDRDFGLRNTLFGFRDRTDQRDRFLSEMLDKGYWKLFVQMLKVSDERWAKEVSATKPNSRFDVQKVGSNGNLLHVLCASGLWRSMPHLVKLGVNPLAVDKRGCSLLNTAARSKRRPETLLLQCIRMGVGTHQARIEQQASESKHCQIYFKFPLPCAVVRTRTLMMRMLYESGACSNRSIRHAESRFERKWIAYTPEYLLHVKPYLEQLAATPRSLKSACRLVISHHLGVSGDRVVKIKQLPLPDSLRRYLQFSDLADFNVDECARAKCLYYEWTDRRKTLFGYEWF</sequence>
<dbReference type="PROSITE" id="PS50225">
    <property type="entry name" value="SOCS"/>
    <property type="match status" value="1"/>
</dbReference>
<dbReference type="Gene3D" id="1.25.40.20">
    <property type="entry name" value="Ankyrin repeat-containing domain"/>
    <property type="match status" value="1"/>
</dbReference>
<dbReference type="Pfam" id="PF07525">
    <property type="entry name" value="SOCS_box"/>
    <property type="match status" value="1"/>
</dbReference>
<dbReference type="CDD" id="cd03587">
    <property type="entry name" value="SOCS"/>
    <property type="match status" value="1"/>
</dbReference>
<dbReference type="Gene3D" id="1.10.750.20">
    <property type="entry name" value="SOCS box"/>
    <property type="match status" value="1"/>
</dbReference>
<evidence type="ECO:0000259" key="1">
    <source>
        <dbReference type="PROSITE" id="PS50225"/>
    </source>
</evidence>
<comment type="caution">
    <text evidence="2">The sequence shown here is derived from an EMBL/GenBank/DDBJ whole genome shotgun (WGS) entry which is preliminary data.</text>
</comment>
<gene>
    <name evidence="2" type="ORF">BaRGS_00017757</name>
</gene>
<dbReference type="SUPFAM" id="SSF158235">
    <property type="entry name" value="SOCS box-like"/>
    <property type="match status" value="1"/>
</dbReference>
<dbReference type="FunFam" id="1.10.750.20:FF:000001">
    <property type="entry name" value="Ankyrin repeat and SOCS box containing 1"/>
    <property type="match status" value="1"/>
</dbReference>
<protein>
    <recommendedName>
        <fullName evidence="1">SOCS box domain-containing protein</fullName>
    </recommendedName>
</protein>
<evidence type="ECO:0000313" key="3">
    <source>
        <dbReference type="Proteomes" id="UP001519460"/>
    </source>
</evidence>
<dbReference type="InterPro" id="IPR036036">
    <property type="entry name" value="SOCS_box-like_dom_sf"/>
</dbReference>
<evidence type="ECO:0000313" key="2">
    <source>
        <dbReference type="EMBL" id="KAK7491061.1"/>
    </source>
</evidence>
<feature type="domain" description="SOCS box" evidence="1">
    <location>
        <begin position="544"/>
        <end position="598"/>
    </location>
</feature>
<dbReference type="SMART" id="SM00969">
    <property type="entry name" value="SOCS_box"/>
    <property type="match status" value="1"/>
</dbReference>
<organism evidence="2 3">
    <name type="scientific">Batillaria attramentaria</name>
    <dbReference type="NCBI Taxonomy" id="370345"/>
    <lineage>
        <taxon>Eukaryota</taxon>
        <taxon>Metazoa</taxon>
        <taxon>Spiralia</taxon>
        <taxon>Lophotrochozoa</taxon>
        <taxon>Mollusca</taxon>
        <taxon>Gastropoda</taxon>
        <taxon>Caenogastropoda</taxon>
        <taxon>Sorbeoconcha</taxon>
        <taxon>Cerithioidea</taxon>
        <taxon>Batillariidae</taxon>
        <taxon>Batillaria</taxon>
    </lineage>
</organism>
<dbReference type="EMBL" id="JACVVK020000120">
    <property type="protein sequence ID" value="KAK7491061.1"/>
    <property type="molecule type" value="Genomic_DNA"/>
</dbReference>
<feature type="non-terminal residue" evidence="2">
    <location>
        <position position="1"/>
    </location>
</feature>
<dbReference type="InterPro" id="IPR036770">
    <property type="entry name" value="Ankyrin_rpt-contain_sf"/>
</dbReference>
<dbReference type="AlphaFoldDB" id="A0ABD0KVL2"/>
<keyword evidence="3" id="KW-1185">Reference proteome</keyword>
<accession>A0ABD0KVL2</accession>